<feature type="domain" description="Menaquinone biosynthesis protein MenD middle" evidence="11">
    <location>
        <begin position="222"/>
        <end position="384"/>
    </location>
</feature>
<comment type="function">
    <text evidence="7">Catalyzes the thiamine diphosphate-dependent decarboxylation of 2-oxoglutarate and the subsequent addition of the resulting succinic semialdehyde-thiamine pyrophosphate anion to isochorismate to yield 2-succinyl-5-enolpyruvyl-6-hydroxy-3-cyclohexene-1-carboxylate (SEPHCHC).</text>
</comment>
<keyword evidence="6 7" id="KW-0464">Manganese</keyword>
<dbReference type="PANTHER" id="PTHR42916:SF1">
    <property type="entry name" value="PROTEIN PHYLLO, CHLOROPLASTIC"/>
    <property type="match status" value="1"/>
</dbReference>
<keyword evidence="13" id="KW-1185">Reference proteome</keyword>
<evidence type="ECO:0000256" key="2">
    <source>
        <dbReference type="ARBA" id="ARBA00022679"/>
    </source>
</evidence>
<sequence>MRAPFSHINEAWSRLILERLYDHGVRDLCIAPGSRSAPLTLAAANLQRPDLALHTHFDERGLGFFALGLAKARGRPVALITTSGTAVPNLHPALVEAFQTHVPLVAVTADRPPELLHCGANQAIEQSGLFARHVRAAADLPPADEAVSAGWLSQALDRACAALHGPDRGPVHINAPFRDPLYGTSQRADFGPWRSDVRPVPETPPPAPAMARPETPPQTPALLVAGQLLPEEARAVLRLAERTGTPVLADIGSQLRLLDHPRILPYAELWLATPAGRCALAGIRQVIQFGGRLTGKRLNQWLAGFEGEHWLVSEHSDHLDPQRRARHVQAPIPDFCDALPLPPSPPLETAEPTVNACLEATLEARFSELTAVRLITQRLPRGMALLPGNSMSVRLLDLVAAPGDGNPVLTNRGASGIDGLVATAAGYARHHGAGVTLVLGDLSLLHDLNSLHLAARSPSPLVILALNNDGGAIFQLLPARDQGPHFEPFFQLPHGLDFAQAAAQFGLDYARPDTPEALAATYDAACTRTGATLIELCFPPHHGADHLNLLLQRLQETGNG</sequence>
<keyword evidence="4 7" id="KW-0460">Magnesium</keyword>
<proteinExistence type="inferred from homology"/>
<dbReference type="GO" id="GO:0009234">
    <property type="term" value="P:menaquinone biosynthetic process"/>
    <property type="evidence" value="ECO:0007669"/>
    <property type="project" value="UniProtKB-UniRule"/>
</dbReference>
<evidence type="ECO:0000256" key="3">
    <source>
        <dbReference type="ARBA" id="ARBA00022723"/>
    </source>
</evidence>
<dbReference type="PIRSF" id="PIRSF004983">
    <property type="entry name" value="MenD"/>
    <property type="match status" value="1"/>
</dbReference>
<dbReference type="InterPro" id="IPR012001">
    <property type="entry name" value="Thiamin_PyroP_enz_TPP-bd_dom"/>
</dbReference>
<feature type="region of interest" description="Disordered" evidence="8">
    <location>
        <begin position="192"/>
        <end position="215"/>
    </location>
</feature>
<reference evidence="12 13" key="1">
    <citation type="submission" date="2016-10" db="EMBL/GenBank/DDBJ databases">
        <authorList>
            <person name="de Groot N.N."/>
        </authorList>
    </citation>
    <scope>NUCLEOTIDE SEQUENCE [LARGE SCALE GENOMIC DNA]</scope>
    <source>
        <strain evidence="12 13">DSM 4180</strain>
    </source>
</reference>
<comment type="cofactor">
    <cofactor evidence="7">
        <name>Mg(2+)</name>
        <dbReference type="ChEBI" id="CHEBI:18420"/>
    </cofactor>
    <cofactor evidence="7">
        <name>Mn(2+)</name>
        <dbReference type="ChEBI" id="CHEBI:29035"/>
    </cofactor>
</comment>
<dbReference type="InterPro" id="IPR011766">
    <property type="entry name" value="TPP_enzyme_TPP-bd"/>
</dbReference>
<dbReference type="GO" id="GO:0030976">
    <property type="term" value="F:thiamine pyrophosphate binding"/>
    <property type="evidence" value="ECO:0007669"/>
    <property type="project" value="UniProtKB-UniRule"/>
</dbReference>
<comment type="subunit">
    <text evidence="7">Homodimer.</text>
</comment>
<comment type="pathway">
    <text evidence="7">Quinol/quinone metabolism; menaquinone biosynthesis.</text>
</comment>
<keyword evidence="2 7" id="KW-0808">Transferase</keyword>
<dbReference type="SUPFAM" id="SSF52518">
    <property type="entry name" value="Thiamin diphosphate-binding fold (THDP-binding)"/>
    <property type="match status" value="2"/>
</dbReference>
<dbReference type="UniPathway" id="UPA01057">
    <property type="reaction ID" value="UER00164"/>
</dbReference>
<dbReference type="STRING" id="195064.SAMN05421721_11834"/>
<dbReference type="GO" id="GO:0070204">
    <property type="term" value="F:2-succinyl-5-enolpyruvyl-6-hydroxy-3-cyclohexene-1-carboxylic-acid synthase activity"/>
    <property type="evidence" value="ECO:0007669"/>
    <property type="project" value="UniProtKB-UniRule"/>
</dbReference>
<dbReference type="Proteomes" id="UP000199556">
    <property type="component" value="Unassembled WGS sequence"/>
</dbReference>
<dbReference type="AlphaFoldDB" id="A0A1I4SLI7"/>
<dbReference type="Pfam" id="PF16582">
    <property type="entry name" value="TPP_enzyme_M_2"/>
    <property type="match status" value="1"/>
</dbReference>
<organism evidence="12 13">
    <name type="scientific">Ectothiorhodospira mobilis</name>
    <dbReference type="NCBI Taxonomy" id="195064"/>
    <lineage>
        <taxon>Bacteria</taxon>
        <taxon>Pseudomonadati</taxon>
        <taxon>Pseudomonadota</taxon>
        <taxon>Gammaproteobacteria</taxon>
        <taxon>Chromatiales</taxon>
        <taxon>Ectothiorhodospiraceae</taxon>
        <taxon>Ectothiorhodospira</taxon>
    </lineage>
</organism>
<protein>
    <recommendedName>
        <fullName evidence="7">2-succinyl-5-enolpyruvyl-6-hydroxy-3-cyclohexene-1-carboxylate synthase</fullName>
        <shortName evidence="7">SEPHCHC synthase</shortName>
        <ecNumber evidence="7">2.2.1.9</ecNumber>
    </recommendedName>
    <alternativeName>
        <fullName evidence="7">Menaquinone biosynthesis protein MenD</fullName>
    </alternativeName>
</protein>
<dbReference type="GO" id="GO:0000287">
    <property type="term" value="F:magnesium ion binding"/>
    <property type="evidence" value="ECO:0007669"/>
    <property type="project" value="UniProtKB-UniRule"/>
</dbReference>
<dbReference type="Gene3D" id="3.40.50.970">
    <property type="match status" value="2"/>
</dbReference>
<keyword evidence="5 7" id="KW-0786">Thiamine pyrophosphate</keyword>
<dbReference type="Gene3D" id="3.40.50.1220">
    <property type="entry name" value="TPP-binding domain"/>
    <property type="match status" value="1"/>
</dbReference>
<evidence type="ECO:0000313" key="12">
    <source>
        <dbReference type="EMBL" id="SFM65284.1"/>
    </source>
</evidence>
<dbReference type="NCBIfam" id="TIGR00173">
    <property type="entry name" value="menD"/>
    <property type="match status" value="1"/>
</dbReference>
<dbReference type="Pfam" id="PF02776">
    <property type="entry name" value="TPP_enzyme_N"/>
    <property type="match status" value="1"/>
</dbReference>
<name>A0A1I4SLI7_ECTMO</name>
<evidence type="ECO:0000256" key="6">
    <source>
        <dbReference type="ARBA" id="ARBA00023211"/>
    </source>
</evidence>
<dbReference type="GO" id="GO:0030145">
    <property type="term" value="F:manganese ion binding"/>
    <property type="evidence" value="ECO:0007669"/>
    <property type="project" value="UniProtKB-UniRule"/>
</dbReference>
<dbReference type="Pfam" id="PF02775">
    <property type="entry name" value="TPP_enzyme_C"/>
    <property type="match status" value="1"/>
</dbReference>
<feature type="domain" description="Thiamine pyrophosphate enzyme N-terminal TPP-binding" evidence="10">
    <location>
        <begin position="14"/>
        <end position="126"/>
    </location>
</feature>
<keyword evidence="1 7" id="KW-0474">Menaquinone biosynthesis</keyword>
<evidence type="ECO:0000313" key="13">
    <source>
        <dbReference type="Proteomes" id="UP000199556"/>
    </source>
</evidence>
<comment type="cofactor">
    <cofactor evidence="7">
        <name>thiamine diphosphate</name>
        <dbReference type="ChEBI" id="CHEBI:58937"/>
    </cofactor>
    <text evidence="7">Binds 1 thiamine pyrophosphate per subunit.</text>
</comment>
<dbReference type="EMBL" id="FOUO01000018">
    <property type="protein sequence ID" value="SFM65284.1"/>
    <property type="molecule type" value="Genomic_DNA"/>
</dbReference>
<evidence type="ECO:0000259" key="10">
    <source>
        <dbReference type="Pfam" id="PF02776"/>
    </source>
</evidence>
<dbReference type="EC" id="2.2.1.9" evidence="7"/>
<dbReference type="UniPathway" id="UPA00079"/>
<dbReference type="OrthoDB" id="9791859at2"/>
<gene>
    <name evidence="7" type="primary">menD</name>
    <name evidence="12" type="ORF">SAMN05421721_11834</name>
</gene>
<evidence type="ECO:0000259" key="9">
    <source>
        <dbReference type="Pfam" id="PF02775"/>
    </source>
</evidence>
<comment type="pathway">
    <text evidence="7">Quinol/quinone metabolism; 1,4-dihydroxy-2-naphthoate biosynthesis; 1,4-dihydroxy-2-naphthoate from chorismate: step 2/7.</text>
</comment>
<evidence type="ECO:0000256" key="8">
    <source>
        <dbReference type="SAM" id="MobiDB-lite"/>
    </source>
</evidence>
<dbReference type="InterPro" id="IPR032264">
    <property type="entry name" value="MenD_middle"/>
</dbReference>
<evidence type="ECO:0000256" key="1">
    <source>
        <dbReference type="ARBA" id="ARBA00022428"/>
    </source>
</evidence>
<comment type="similarity">
    <text evidence="7">Belongs to the TPP enzyme family. MenD subfamily.</text>
</comment>
<dbReference type="PANTHER" id="PTHR42916">
    <property type="entry name" value="2-SUCCINYL-5-ENOLPYRUVYL-6-HYDROXY-3-CYCLOHEXENE-1-CARBOXYLATE SYNTHASE"/>
    <property type="match status" value="1"/>
</dbReference>
<evidence type="ECO:0000256" key="4">
    <source>
        <dbReference type="ARBA" id="ARBA00022842"/>
    </source>
</evidence>
<feature type="domain" description="Thiamine pyrophosphate enzyme TPP-binding" evidence="9">
    <location>
        <begin position="421"/>
        <end position="535"/>
    </location>
</feature>
<accession>A0A1I4SLI7</accession>
<keyword evidence="3 7" id="KW-0479">Metal-binding</keyword>
<dbReference type="CDD" id="cd07037">
    <property type="entry name" value="TPP_PYR_MenD"/>
    <property type="match status" value="1"/>
</dbReference>
<comment type="catalytic activity">
    <reaction evidence="7">
        <text>isochorismate + 2-oxoglutarate + H(+) = 5-enolpyruvoyl-6-hydroxy-2-succinyl-cyclohex-3-ene-1-carboxylate + CO2</text>
        <dbReference type="Rhea" id="RHEA:25593"/>
        <dbReference type="ChEBI" id="CHEBI:15378"/>
        <dbReference type="ChEBI" id="CHEBI:16526"/>
        <dbReference type="ChEBI" id="CHEBI:16810"/>
        <dbReference type="ChEBI" id="CHEBI:29780"/>
        <dbReference type="ChEBI" id="CHEBI:58818"/>
        <dbReference type="EC" id="2.2.1.9"/>
    </reaction>
</comment>
<evidence type="ECO:0000256" key="7">
    <source>
        <dbReference type="HAMAP-Rule" id="MF_01659"/>
    </source>
</evidence>
<dbReference type="RefSeq" id="WP_090487093.1">
    <property type="nucleotide sequence ID" value="NZ_FOUO01000018.1"/>
</dbReference>
<evidence type="ECO:0000256" key="5">
    <source>
        <dbReference type="ARBA" id="ARBA00023052"/>
    </source>
</evidence>
<dbReference type="HAMAP" id="MF_01659">
    <property type="entry name" value="MenD"/>
    <property type="match status" value="1"/>
</dbReference>
<evidence type="ECO:0000259" key="11">
    <source>
        <dbReference type="Pfam" id="PF16582"/>
    </source>
</evidence>
<feature type="compositionally biased region" description="Pro residues" evidence="8">
    <location>
        <begin position="201"/>
        <end position="215"/>
    </location>
</feature>
<dbReference type="InterPro" id="IPR004433">
    <property type="entry name" value="MenaQ_synth_MenD"/>
</dbReference>
<dbReference type="InterPro" id="IPR029061">
    <property type="entry name" value="THDP-binding"/>
</dbReference>
<dbReference type="CDD" id="cd02009">
    <property type="entry name" value="TPP_SHCHC_synthase"/>
    <property type="match status" value="1"/>
</dbReference>